<keyword evidence="2" id="KW-1133">Transmembrane helix</keyword>
<keyword evidence="1" id="KW-0863">Zinc-finger</keyword>
<dbReference type="Proteomes" id="UP000091820">
    <property type="component" value="Unassembled WGS sequence"/>
</dbReference>
<keyword evidence="1" id="KW-0479">Metal-binding</keyword>
<dbReference type="EnsemblMetazoa" id="GBRI005960-RA">
    <property type="protein sequence ID" value="GBRI005960-PA"/>
    <property type="gene ID" value="GBRI005960"/>
</dbReference>
<keyword evidence="1" id="KW-0862">Zinc</keyword>
<sequence length="254" mass="27450">MYVIKRQYKLHNTYFIIALLLIVSDSVVMLGEEEEVKSSVKATCIARFSPFAVRTGIRLDTVDVGVVADIGEGGTTISVCCCGGCCCCCCCICKRTGGGIITLTFGFGKSEGFLTTVVVASELTCVAVVADSSSSLVLDDAVADGDDCVNHITFFLYRCVGVGVRLCTSVKPSPQGMLDNVRSVCLKRFASTNNLWAHMRTHTGEKPLHINVKPHICEIGGKSFTLSKTFADAYESSHGGMTVQWREHSHIRTQ</sequence>
<dbReference type="InterPro" id="IPR013087">
    <property type="entry name" value="Znf_C2H2_type"/>
</dbReference>
<feature type="domain" description="C2H2-type" evidence="3">
    <location>
        <begin position="185"/>
        <end position="207"/>
    </location>
</feature>
<evidence type="ECO:0000256" key="2">
    <source>
        <dbReference type="SAM" id="Phobius"/>
    </source>
</evidence>
<evidence type="ECO:0000313" key="5">
    <source>
        <dbReference type="Proteomes" id="UP000091820"/>
    </source>
</evidence>
<organism evidence="4 5">
    <name type="scientific">Glossina brevipalpis</name>
    <dbReference type="NCBI Taxonomy" id="37001"/>
    <lineage>
        <taxon>Eukaryota</taxon>
        <taxon>Metazoa</taxon>
        <taxon>Ecdysozoa</taxon>
        <taxon>Arthropoda</taxon>
        <taxon>Hexapoda</taxon>
        <taxon>Insecta</taxon>
        <taxon>Pterygota</taxon>
        <taxon>Neoptera</taxon>
        <taxon>Endopterygota</taxon>
        <taxon>Diptera</taxon>
        <taxon>Brachycera</taxon>
        <taxon>Muscomorpha</taxon>
        <taxon>Hippoboscoidea</taxon>
        <taxon>Glossinidae</taxon>
        <taxon>Glossina</taxon>
    </lineage>
</organism>
<name>A0A1A9W4G9_9MUSC</name>
<evidence type="ECO:0000259" key="3">
    <source>
        <dbReference type="PROSITE" id="PS50157"/>
    </source>
</evidence>
<reference evidence="5" key="1">
    <citation type="submission" date="2014-03" db="EMBL/GenBank/DDBJ databases">
        <authorList>
            <person name="Aksoy S."/>
            <person name="Warren W."/>
            <person name="Wilson R.K."/>
        </authorList>
    </citation>
    <scope>NUCLEOTIDE SEQUENCE [LARGE SCALE GENOMIC DNA]</scope>
    <source>
        <strain evidence="5">IAEA</strain>
    </source>
</reference>
<keyword evidence="5" id="KW-1185">Reference proteome</keyword>
<dbReference type="InterPro" id="IPR036236">
    <property type="entry name" value="Znf_C2H2_sf"/>
</dbReference>
<evidence type="ECO:0000256" key="1">
    <source>
        <dbReference type="PROSITE-ProRule" id="PRU00042"/>
    </source>
</evidence>
<keyword evidence="2" id="KW-0812">Transmembrane</keyword>
<reference evidence="4" key="2">
    <citation type="submission" date="2020-05" db="UniProtKB">
        <authorList>
            <consortium name="EnsemblMetazoa"/>
        </authorList>
    </citation>
    <scope>IDENTIFICATION</scope>
    <source>
        <strain evidence="4">IAEA</strain>
    </source>
</reference>
<feature type="transmembrane region" description="Helical" evidence="2">
    <location>
        <begin position="12"/>
        <end position="31"/>
    </location>
</feature>
<dbReference type="GO" id="GO:0008270">
    <property type="term" value="F:zinc ion binding"/>
    <property type="evidence" value="ECO:0007669"/>
    <property type="project" value="UniProtKB-KW"/>
</dbReference>
<dbReference type="AlphaFoldDB" id="A0A1A9W4G9"/>
<dbReference type="PROSITE" id="PS50157">
    <property type="entry name" value="ZINC_FINGER_C2H2_2"/>
    <property type="match status" value="1"/>
</dbReference>
<dbReference type="Gene3D" id="3.30.160.60">
    <property type="entry name" value="Classic Zinc Finger"/>
    <property type="match status" value="1"/>
</dbReference>
<evidence type="ECO:0000313" key="4">
    <source>
        <dbReference type="EnsemblMetazoa" id="GBRI005960-PA"/>
    </source>
</evidence>
<dbReference type="VEuPathDB" id="VectorBase:GBRI005960"/>
<keyword evidence="2" id="KW-0472">Membrane</keyword>
<accession>A0A1A9W4G9</accession>
<proteinExistence type="predicted"/>
<dbReference type="SUPFAM" id="SSF57667">
    <property type="entry name" value="beta-beta-alpha zinc fingers"/>
    <property type="match status" value="1"/>
</dbReference>
<protein>
    <recommendedName>
        <fullName evidence="3">C2H2-type domain-containing protein</fullName>
    </recommendedName>
</protein>
<dbReference type="STRING" id="37001.A0A1A9W4G9"/>